<evidence type="ECO:0000259" key="3">
    <source>
        <dbReference type="Pfam" id="PF00534"/>
    </source>
</evidence>
<dbReference type="RefSeq" id="WP_108170438.1">
    <property type="nucleotide sequence ID" value="NZ_QBKQ01000001.1"/>
</dbReference>
<keyword evidence="2" id="KW-1133">Transmembrane helix</keyword>
<sequence>MNIFFHSNIGRKGNEFYAKEVFVNYLENLSKKENIFIITPISEEKLSFHTQNLNTEKIRVIELPNSYLSRVKLICRQVKKENISLIFMPTYTGVIAAFISFIFKKKYILYHGTDWKLNTRESLTVLSNTKRKLLSFTPFLNNFFDSLISKKSAALLVTGGQLKKKYDRWNDDVFETKPIINLQNFSDDNTKVSKVDSKEYKLLFVGSLKSQKGIYDLLEAFIMLNPQDNFKLTIIGEGVEEKGLKTIIKQNNLQDRINLKGFIKNGPELFREYRQADVLILPSYSEGFPRVFYEAMYFNTAIITTAVNSIPYMLDDEKNALFIKQGNPEDIKNKIIRLFEDPSLLNRLKTNGKLLVDEVLREPVWDQHSRLIEEYLR</sequence>
<dbReference type="Pfam" id="PF00534">
    <property type="entry name" value="Glycos_transf_1"/>
    <property type="match status" value="1"/>
</dbReference>
<name>A0A2T6AKY5_9FLAO</name>
<accession>A0A2T6AKY5</accession>
<dbReference type="Proteomes" id="UP000244174">
    <property type="component" value="Unassembled WGS sequence"/>
</dbReference>
<keyword evidence="5" id="KW-1185">Reference proteome</keyword>
<dbReference type="CDD" id="cd03801">
    <property type="entry name" value="GT4_PimA-like"/>
    <property type="match status" value="1"/>
</dbReference>
<dbReference type="OrthoDB" id="9795068at2"/>
<dbReference type="EMBL" id="QBKQ01000001">
    <property type="protein sequence ID" value="PTX44482.1"/>
    <property type="molecule type" value="Genomic_DNA"/>
</dbReference>
<keyword evidence="1 4" id="KW-0808">Transferase</keyword>
<feature type="domain" description="Glycosyl transferase family 1" evidence="3">
    <location>
        <begin position="188"/>
        <end position="353"/>
    </location>
</feature>
<dbReference type="PANTHER" id="PTHR46401:SF2">
    <property type="entry name" value="GLYCOSYLTRANSFERASE WBBK-RELATED"/>
    <property type="match status" value="1"/>
</dbReference>
<organism evidence="4 5">
    <name type="scientific">Christiangramia gaetbulicola</name>
    <dbReference type="NCBI Taxonomy" id="703340"/>
    <lineage>
        <taxon>Bacteria</taxon>
        <taxon>Pseudomonadati</taxon>
        <taxon>Bacteroidota</taxon>
        <taxon>Flavobacteriia</taxon>
        <taxon>Flavobacteriales</taxon>
        <taxon>Flavobacteriaceae</taxon>
        <taxon>Christiangramia</taxon>
    </lineage>
</organism>
<dbReference type="GO" id="GO:0016757">
    <property type="term" value="F:glycosyltransferase activity"/>
    <property type="evidence" value="ECO:0007669"/>
    <property type="project" value="InterPro"/>
</dbReference>
<protein>
    <submittedName>
        <fullName evidence="4">Glycosyltransferase involved in cell wall biosynthesis</fullName>
    </submittedName>
</protein>
<evidence type="ECO:0000313" key="4">
    <source>
        <dbReference type="EMBL" id="PTX44482.1"/>
    </source>
</evidence>
<dbReference type="SUPFAM" id="SSF53756">
    <property type="entry name" value="UDP-Glycosyltransferase/glycogen phosphorylase"/>
    <property type="match status" value="1"/>
</dbReference>
<feature type="transmembrane region" description="Helical" evidence="2">
    <location>
        <begin position="82"/>
        <end position="103"/>
    </location>
</feature>
<dbReference type="AlphaFoldDB" id="A0A2T6AKY5"/>
<proteinExistence type="predicted"/>
<dbReference type="InterPro" id="IPR001296">
    <property type="entry name" value="Glyco_trans_1"/>
</dbReference>
<keyword evidence="2" id="KW-0472">Membrane</keyword>
<evidence type="ECO:0000256" key="2">
    <source>
        <dbReference type="SAM" id="Phobius"/>
    </source>
</evidence>
<keyword evidence="2" id="KW-0812">Transmembrane</keyword>
<evidence type="ECO:0000256" key="1">
    <source>
        <dbReference type="ARBA" id="ARBA00022679"/>
    </source>
</evidence>
<gene>
    <name evidence="4" type="ORF">C8P64_0461</name>
</gene>
<dbReference type="Gene3D" id="3.40.50.2000">
    <property type="entry name" value="Glycogen Phosphorylase B"/>
    <property type="match status" value="2"/>
</dbReference>
<comment type="caution">
    <text evidence="4">The sequence shown here is derived from an EMBL/GenBank/DDBJ whole genome shotgun (WGS) entry which is preliminary data.</text>
</comment>
<evidence type="ECO:0000313" key="5">
    <source>
        <dbReference type="Proteomes" id="UP000244174"/>
    </source>
</evidence>
<dbReference type="PANTHER" id="PTHR46401">
    <property type="entry name" value="GLYCOSYLTRANSFERASE WBBK-RELATED"/>
    <property type="match status" value="1"/>
</dbReference>
<reference evidence="4 5" key="1">
    <citation type="submission" date="2018-04" db="EMBL/GenBank/DDBJ databases">
        <title>Genomic Encyclopedia of Archaeal and Bacterial Type Strains, Phase II (KMG-II): from individual species to whole genera.</title>
        <authorList>
            <person name="Goeker M."/>
        </authorList>
    </citation>
    <scope>NUCLEOTIDE SEQUENCE [LARGE SCALE GENOMIC DNA]</scope>
    <source>
        <strain evidence="4 5">DSM 23082</strain>
    </source>
</reference>